<dbReference type="InterPro" id="IPR024077">
    <property type="entry name" value="Neurolysin/TOP_dom2"/>
</dbReference>
<dbReference type="Gene3D" id="3.40.390.10">
    <property type="entry name" value="Collagenase (Catalytic Domain)"/>
    <property type="match status" value="1"/>
</dbReference>
<name>A0A6P0UB01_9FLAO</name>
<evidence type="ECO:0000313" key="9">
    <source>
        <dbReference type="EMBL" id="NER10481.1"/>
    </source>
</evidence>
<dbReference type="Gene3D" id="1.10.1370.40">
    <property type="match status" value="1"/>
</dbReference>
<organism evidence="9 10">
    <name type="scientific">Muriicola jejuensis</name>
    <dbReference type="NCBI Taxonomy" id="504488"/>
    <lineage>
        <taxon>Bacteria</taxon>
        <taxon>Pseudomonadati</taxon>
        <taxon>Bacteroidota</taxon>
        <taxon>Flavobacteriia</taxon>
        <taxon>Flavobacteriales</taxon>
        <taxon>Flavobacteriaceae</taxon>
        <taxon>Muriicola</taxon>
    </lineage>
</organism>
<dbReference type="GO" id="GO:0006508">
    <property type="term" value="P:proteolysis"/>
    <property type="evidence" value="ECO:0007669"/>
    <property type="project" value="UniProtKB-KW"/>
</dbReference>
<proteinExistence type="inferred from homology"/>
<gene>
    <name evidence="9" type="ORF">GWK09_08135</name>
</gene>
<dbReference type="PANTHER" id="PTHR43660">
    <property type="entry name" value="DIPEPTIDYL CARBOXYPEPTIDASE"/>
    <property type="match status" value="1"/>
</dbReference>
<dbReference type="CDD" id="cd06456">
    <property type="entry name" value="M3A_DCP"/>
    <property type="match status" value="1"/>
</dbReference>
<evidence type="ECO:0000256" key="6">
    <source>
        <dbReference type="ARBA" id="ARBA00023049"/>
    </source>
</evidence>
<evidence type="ECO:0000256" key="3">
    <source>
        <dbReference type="ARBA" id="ARBA00022723"/>
    </source>
</evidence>
<dbReference type="EMBL" id="JAABOP010000002">
    <property type="protein sequence ID" value="NER10481.1"/>
    <property type="molecule type" value="Genomic_DNA"/>
</dbReference>
<dbReference type="InterPro" id="IPR024079">
    <property type="entry name" value="MetalloPept_cat_dom_sf"/>
</dbReference>
<reference evidence="9 10" key="1">
    <citation type="submission" date="2020-01" db="EMBL/GenBank/DDBJ databases">
        <title>Muriicola jejuensis KCTC 22299.</title>
        <authorList>
            <person name="Wang G."/>
        </authorList>
    </citation>
    <scope>NUCLEOTIDE SEQUENCE [LARGE SCALE GENOMIC DNA]</scope>
    <source>
        <strain evidence="9 10">KCTC 22299</strain>
    </source>
</reference>
<keyword evidence="2 7" id="KW-0645">Protease</keyword>
<dbReference type="GO" id="GO:0046872">
    <property type="term" value="F:metal ion binding"/>
    <property type="evidence" value="ECO:0007669"/>
    <property type="project" value="UniProtKB-UniRule"/>
</dbReference>
<dbReference type="GO" id="GO:0005829">
    <property type="term" value="C:cytosol"/>
    <property type="evidence" value="ECO:0007669"/>
    <property type="project" value="TreeGrafter"/>
</dbReference>
<keyword evidence="5 7" id="KW-0862">Zinc</keyword>
<evidence type="ECO:0000256" key="7">
    <source>
        <dbReference type="RuleBase" id="RU003435"/>
    </source>
</evidence>
<dbReference type="GO" id="GO:0004180">
    <property type="term" value="F:carboxypeptidase activity"/>
    <property type="evidence" value="ECO:0007669"/>
    <property type="project" value="TreeGrafter"/>
</dbReference>
<evidence type="ECO:0000256" key="4">
    <source>
        <dbReference type="ARBA" id="ARBA00022801"/>
    </source>
</evidence>
<dbReference type="Proteomes" id="UP000468443">
    <property type="component" value="Unassembled WGS sequence"/>
</dbReference>
<sequence>MKNVLLEPFDLAPFSAIENQHFKPAFEKALEKARKEIDLIIQSEESPTFENTVEALEFSGAHLDRLSSLFFNLNSAETNEEIQALAQEISPMLTEFSNDIALNEALFKKVEKVYEERDTIDLTTEQWMLLEKKYKYFSRNGAHLPEEKKARLRDIDKELARLKLTFGEHVLAETNRYELHLTRKEQIEGLPEDAQETAAQLAASKGKEGWIITLDFPSYIPFMTYARNRDLRKELSIAFGSKGFHGDELDNQDLILQIAQLRHERARLLGYDSHAHFVLEERMAESPDKVMDFLVELKEKAKPAALKEYERLEAFAKEEDGIEHLQKWDGSYYSEKLKQKLFDLDDEKLKPYFKLENVISGVFRIAGELYGLSFEEVTDIDTYHEEVKTYRVTDEKGNLTAIFYADFHPRPGKRGGAWMTSYKPQYKQGDRNERPHISIVCNFTKPTKTKPSLLTFNEVTTLFHEFGHALHGMLADTTYPSLSGTSVYWDFVELPSQIMENWCFEKEALEYFAHHYETGELLPMEMIRKIKESSNFMEGMATLRQLSFGFLDMAWHAHDPSGIDQVKEFEVRAFGDTQLFEDIPETCMSTAFSHIFQGGYSAGYYSYKWAEVLDADAFAYFKENGIFNKEVARKFKACILSKGGTAKPMDLYTEFRGSEPKLDALLERAGLLKKTA</sequence>
<dbReference type="InterPro" id="IPR045090">
    <property type="entry name" value="Pept_M3A_M3B"/>
</dbReference>
<dbReference type="Pfam" id="PF01432">
    <property type="entry name" value="Peptidase_M3"/>
    <property type="match status" value="1"/>
</dbReference>
<comment type="cofactor">
    <cofactor evidence="7">
        <name>Zn(2+)</name>
        <dbReference type="ChEBI" id="CHEBI:29105"/>
    </cofactor>
    <text evidence="7">Binds 1 zinc ion.</text>
</comment>
<dbReference type="RefSeq" id="WP_163692621.1">
    <property type="nucleotide sequence ID" value="NZ_FXTW01000002.1"/>
</dbReference>
<keyword evidence="6 7" id="KW-0482">Metalloprotease</keyword>
<evidence type="ECO:0000256" key="1">
    <source>
        <dbReference type="ARBA" id="ARBA00006040"/>
    </source>
</evidence>
<evidence type="ECO:0000256" key="2">
    <source>
        <dbReference type="ARBA" id="ARBA00022670"/>
    </source>
</evidence>
<keyword evidence="4 7" id="KW-0378">Hydrolase</keyword>
<keyword evidence="10" id="KW-1185">Reference proteome</keyword>
<dbReference type="Gene3D" id="1.10.1370.10">
    <property type="entry name" value="Neurolysin, domain 3"/>
    <property type="match status" value="1"/>
</dbReference>
<dbReference type="InterPro" id="IPR001567">
    <property type="entry name" value="Pept_M3A_M3B_dom"/>
</dbReference>
<dbReference type="SUPFAM" id="SSF55486">
    <property type="entry name" value="Metalloproteases ('zincins'), catalytic domain"/>
    <property type="match status" value="1"/>
</dbReference>
<dbReference type="InterPro" id="IPR034005">
    <property type="entry name" value="M3A_DCP"/>
</dbReference>
<dbReference type="GO" id="GO:0004222">
    <property type="term" value="F:metalloendopeptidase activity"/>
    <property type="evidence" value="ECO:0007669"/>
    <property type="project" value="InterPro"/>
</dbReference>
<evidence type="ECO:0000256" key="5">
    <source>
        <dbReference type="ARBA" id="ARBA00022833"/>
    </source>
</evidence>
<dbReference type="PANTHER" id="PTHR43660:SF1">
    <property type="entry name" value="DIPEPTIDYL CARBOXYPEPTIDASE"/>
    <property type="match status" value="1"/>
</dbReference>
<protein>
    <submittedName>
        <fullName evidence="9">M3 family peptidase</fullName>
    </submittedName>
</protein>
<evidence type="ECO:0000313" key="10">
    <source>
        <dbReference type="Proteomes" id="UP000468443"/>
    </source>
</evidence>
<dbReference type="FunFam" id="3.40.390.10:FF:000009">
    <property type="entry name" value="Oligopeptidase A"/>
    <property type="match status" value="1"/>
</dbReference>
<accession>A0A6P0UB01</accession>
<evidence type="ECO:0000259" key="8">
    <source>
        <dbReference type="Pfam" id="PF01432"/>
    </source>
</evidence>
<keyword evidence="3 7" id="KW-0479">Metal-binding</keyword>
<feature type="domain" description="Peptidase M3A/M3B catalytic" evidence="8">
    <location>
        <begin position="222"/>
        <end position="670"/>
    </location>
</feature>
<comment type="caution">
    <text evidence="9">The sequence shown here is derived from an EMBL/GenBank/DDBJ whole genome shotgun (WGS) entry which is preliminary data.</text>
</comment>
<dbReference type="AlphaFoldDB" id="A0A6P0UB01"/>
<comment type="similarity">
    <text evidence="1 7">Belongs to the peptidase M3 family.</text>
</comment>